<evidence type="ECO:0000259" key="1">
    <source>
        <dbReference type="Pfam" id="PF06507"/>
    </source>
</evidence>
<dbReference type="GO" id="GO:0003677">
    <property type="term" value="F:DNA binding"/>
    <property type="evidence" value="ECO:0007669"/>
    <property type="project" value="InterPro"/>
</dbReference>
<gene>
    <name evidence="2" type="ORF">Dsin_032258</name>
</gene>
<dbReference type="GO" id="GO:0009725">
    <property type="term" value="P:response to hormone"/>
    <property type="evidence" value="ECO:0007669"/>
    <property type="project" value="InterPro"/>
</dbReference>
<dbReference type="AlphaFoldDB" id="A0AAD9ZN73"/>
<comment type="caution">
    <text evidence="2">The sequence shown here is derived from an EMBL/GenBank/DDBJ whole genome shotgun (WGS) entry which is preliminary data.</text>
</comment>
<dbReference type="PANTHER" id="PTHR31384:SF5">
    <property type="entry name" value="AUXIN RESPONSE FACTOR 3"/>
    <property type="match status" value="1"/>
</dbReference>
<dbReference type="EMBL" id="JANJYJ010000010">
    <property type="protein sequence ID" value="KAK3184972.1"/>
    <property type="molecule type" value="Genomic_DNA"/>
</dbReference>
<dbReference type="Proteomes" id="UP001281410">
    <property type="component" value="Unassembled WGS sequence"/>
</dbReference>
<dbReference type="PANTHER" id="PTHR31384">
    <property type="entry name" value="AUXIN RESPONSE FACTOR 4-RELATED"/>
    <property type="match status" value="1"/>
</dbReference>
<dbReference type="GO" id="GO:0005634">
    <property type="term" value="C:nucleus"/>
    <property type="evidence" value="ECO:0007669"/>
    <property type="project" value="InterPro"/>
</dbReference>
<evidence type="ECO:0000313" key="2">
    <source>
        <dbReference type="EMBL" id="KAK3184972.1"/>
    </source>
</evidence>
<keyword evidence="3" id="KW-1185">Reference proteome</keyword>
<protein>
    <recommendedName>
        <fullName evidence="1">Auxin response factor domain-containing protein</fullName>
    </recommendedName>
</protein>
<dbReference type="InterPro" id="IPR010525">
    <property type="entry name" value="ARF_dom"/>
</dbReference>
<sequence length="104" mass="12053">MKRITTAWHIGANFQMQYKLDDSLLRCSGVVIGMADLDPNKWPISKWRCIMVSWGKDMDKNQKERVSPWEIVSDVHTSSSMINSPLQFKRPRISEQDNLPAIFT</sequence>
<dbReference type="GO" id="GO:0006355">
    <property type="term" value="P:regulation of DNA-templated transcription"/>
    <property type="evidence" value="ECO:0007669"/>
    <property type="project" value="InterPro"/>
</dbReference>
<dbReference type="InterPro" id="IPR044835">
    <property type="entry name" value="ARF_plant"/>
</dbReference>
<name>A0AAD9ZN73_9ROSI</name>
<dbReference type="Pfam" id="PF06507">
    <property type="entry name" value="ARF_AD"/>
    <property type="match status" value="1"/>
</dbReference>
<reference evidence="2" key="1">
    <citation type="journal article" date="2023" name="Plant J.">
        <title>Genome sequences and population genomics provide insights into the demographic history, inbreeding, and mutation load of two 'living fossil' tree species of Dipteronia.</title>
        <authorList>
            <person name="Feng Y."/>
            <person name="Comes H.P."/>
            <person name="Chen J."/>
            <person name="Zhu S."/>
            <person name="Lu R."/>
            <person name="Zhang X."/>
            <person name="Li P."/>
            <person name="Qiu J."/>
            <person name="Olsen K.M."/>
            <person name="Qiu Y."/>
        </authorList>
    </citation>
    <scope>NUCLEOTIDE SEQUENCE</scope>
    <source>
        <strain evidence="2">NBL</strain>
    </source>
</reference>
<evidence type="ECO:0000313" key="3">
    <source>
        <dbReference type="Proteomes" id="UP001281410"/>
    </source>
</evidence>
<dbReference type="Gene3D" id="2.30.30.1040">
    <property type="match status" value="1"/>
</dbReference>
<accession>A0AAD9ZN73</accession>
<organism evidence="2 3">
    <name type="scientific">Dipteronia sinensis</name>
    <dbReference type="NCBI Taxonomy" id="43782"/>
    <lineage>
        <taxon>Eukaryota</taxon>
        <taxon>Viridiplantae</taxon>
        <taxon>Streptophyta</taxon>
        <taxon>Embryophyta</taxon>
        <taxon>Tracheophyta</taxon>
        <taxon>Spermatophyta</taxon>
        <taxon>Magnoliopsida</taxon>
        <taxon>eudicotyledons</taxon>
        <taxon>Gunneridae</taxon>
        <taxon>Pentapetalae</taxon>
        <taxon>rosids</taxon>
        <taxon>malvids</taxon>
        <taxon>Sapindales</taxon>
        <taxon>Sapindaceae</taxon>
        <taxon>Hippocastanoideae</taxon>
        <taxon>Acereae</taxon>
        <taxon>Dipteronia</taxon>
    </lineage>
</organism>
<proteinExistence type="predicted"/>
<feature type="domain" description="Auxin response factor" evidence="1">
    <location>
        <begin position="3"/>
        <end position="71"/>
    </location>
</feature>